<dbReference type="RefSeq" id="WP_011414690.1">
    <property type="nucleotide sequence ID" value="NC_007722.1"/>
</dbReference>
<proteinExistence type="predicted"/>
<keyword evidence="2" id="KW-1185">Reference proteome</keyword>
<dbReference type="KEGG" id="eli:ELI_08840"/>
<dbReference type="HOGENOM" id="CLU_072265_0_0_5"/>
<sequence length="209" mass="22568">MPAPARFSQIALPLAHGHSSNPAAIVVGNANARIIEALAEPSAWPFGTAILMGPPRSGKSLLGRWVEEQGKATVIDGADSESETTLFHRWNRAQQNGEKLLLIADGESWHITLPDLKSRLGAALHVEIGTPDDAMLGDLVLSHATRRGLALGEDALTYLIPRATRSFADIEKLVGHIDRLSLERKVAPTLGIWRDALEAVQGPEQARLF</sequence>
<dbReference type="EMBL" id="CP000157">
    <property type="protein sequence ID" value="ABC63860.1"/>
    <property type="molecule type" value="Genomic_DNA"/>
</dbReference>
<dbReference type="AlphaFoldDB" id="Q2N8Y1"/>
<name>Q2N8Y1_ERYLH</name>
<dbReference type="SUPFAM" id="SSF52540">
    <property type="entry name" value="P-loop containing nucleoside triphosphate hydrolases"/>
    <property type="match status" value="1"/>
</dbReference>
<reference evidence="2" key="1">
    <citation type="journal article" date="2009" name="J. Bacteriol.">
        <title>Complete genome sequence of Erythrobacter litoralis HTCC2594.</title>
        <authorList>
            <person name="Oh H.M."/>
            <person name="Giovannoni S.J."/>
            <person name="Ferriera S."/>
            <person name="Johnson J."/>
            <person name="Cho J.C."/>
        </authorList>
    </citation>
    <scope>NUCLEOTIDE SEQUENCE [LARGE SCALE GENOMIC DNA]</scope>
    <source>
        <strain evidence="2">HTCC2594</strain>
    </source>
</reference>
<dbReference type="OrthoDB" id="7390113at2"/>
<evidence type="ECO:0000313" key="2">
    <source>
        <dbReference type="Proteomes" id="UP000008808"/>
    </source>
</evidence>
<dbReference type="eggNOG" id="COG0593">
    <property type="taxonomic scope" value="Bacteria"/>
</dbReference>
<evidence type="ECO:0000313" key="1">
    <source>
        <dbReference type="EMBL" id="ABC63860.1"/>
    </source>
</evidence>
<accession>Q2N8Y1</accession>
<protein>
    <submittedName>
        <fullName evidence="1">ATPase</fullName>
    </submittedName>
</protein>
<dbReference type="InterPro" id="IPR027417">
    <property type="entry name" value="P-loop_NTPase"/>
</dbReference>
<dbReference type="Gene3D" id="1.10.8.60">
    <property type="match status" value="1"/>
</dbReference>
<dbReference type="STRING" id="314225.ELI_08840"/>
<organism evidence="1 2">
    <name type="scientific">Erythrobacter litoralis (strain HTCC2594)</name>
    <dbReference type="NCBI Taxonomy" id="314225"/>
    <lineage>
        <taxon>Bacteria</taxon>
        <taxon>Pseudomonadati</taxon>
        <taxon>Pseudomonadota</taxon>
        <taxon>Alphaproteobacteria</taxon>
        <taxon>Sphingomonadales</taxon>
        <taxon>Erythrobacteraceae</taxon>
        <taxon>Erythrobacter/Porphyrobacter group</taxon>
        <taxon>Erythrobacter</taxon>
    </lineage>
</organism>
<dbReference type="Proteomes" id="UP000008808">
    <property type="component" value="Chromosome"/>
</dbReference>
<gene>
    <name evidence="1" type="ordered locus">ELI_08840</name>
</gene>